<comment type="caution">
    <text evidence="2">The sequence shown here is derived from an EMBL/GenBank/DDBJ whole genome shotgun (WGS) entry which is preliminary data.</text>
</comment>
<reference evidence="2 3" key="1">
    <citation type="submission" date="2019-05" db="EMBL/GenBank/DDBJ databases">
        <title>Another draft genome of Portunus trituberculatus and its Hox gene families provides insights of decapod evolution.</title>
        <authorList>
            <person name="Jeong J.-H."/>
            <person name="Song I."/>
            <person name="Kim S."/>
            <person name="Choi T."/>
            <person name="Kim D."/>
            <person name="Ryu S."/>
            <person name="Kim W."/>
        </authorList>
    </citation>
    <scope>NUCLEOTIDE SEQUENCE [LARGE SCALE GENOMIC DNA]</scope>
    <source>
        <tissue evidence="2">Muscle</tissue>
    </source>
</reference>
<dbReference type="AlphaFoldDB" id="A0A5B7IH87"/>
<name>A0A5B7IH87_PORTR</name>
<dbReference type="Proteomes" id="UP000324222">
    <property type="component" value="Unassembled WGS sequence"/>
</dbReference>
<evidence type="ECO:0000313" key="3">
    <source>
        <dbReference type="Proteomes" id="UP000324222"/>
    </source>
</evidence>
<organism evidence="2 3">
    <name type="scientific">Portunus trituberculatus</name>
    <name type="common">Swimming crab</name>
    <name type="synonym">Neptunus trituberculatus</name>
    <dbReference type="NCBI Taxonomy" id="210409"/>
    <lineage>
        <taxon>Eukaryota</taxon>
        <taxon>Metazoa</taxon>
        <taxon>Ecdysozoa</taxon>
        <taxon>Arthropoda</taxon>
        <taxon>Crustacea</taxon>
        <taxon>Multicrustacea</taxon>
        <taxon>Malacostraca</taxon>
        <taxon>Eumalacostraca</taxon>
        <taxon>Eucarida</taxon>
        <taxon>Decapoda</taxon>
        <taxon>Pleocyemata</taxon>
        <taxon>Brachyura</taxon>
        <taxon>Eubrachyura</taxon>
        <taxon>Portunoidea</taxon>
        <taxon>Portunidae</taxon>
        <taxon>Portuninae</taxon>
        <taxon>Portunus</taxon>
    </lineage>
</organism>
<feature type="region of interest" description="Disordered" evidence="1">
    <location>
        <begin position="1"/>
        <end position="36"/>
    </location>
</feature>
<dbReference type="EMBL" id="VSRR010057507">
    <property type="protein sequence ID" value="MPC81623.1"/>
    <property type="molecule type" value="Genomic_DNA"/>
</dbReference>
<evidence type="ECO:0000313" key="2">
    <source>
        <dbReference type="EMBL" id="MPC81623.1"/>
    </source>
</evidence>
<accession>A0A5B7IH87</accession>
<gene>
    <name evidence="2" type="ORF">E2C01_076250</name>
</gene>
<protein>
    <submittedName>
        <fullName evidence="2">Uncharacterized protein</fullName>
    </submittedName>
</protein>
<evidence type="ECO:0000256" key="1">
    <source>
        <dbReference type="SAM" id="MobiDB-lite"/>
    </source>
</evidence>
<keyword evidence="3" id="KW-1185">Reference proteome</keyword>
<sequence length="36" mass="4166">MFSRGGRFSARIAPDGKQSSCRYDTPLHQRKKWPLS</sequence>
<proteinExistence type="predicted"/>